<dbReference type="EMBL" id="JAMZNK010000001">
    <property type="protein sequence ID" value="MDA6068025.1"/>
    <property type="molecule type" value="Genomic_DNA"/>
</dbReference>
<organism evidence="1 2">
    <name type="scientific">Flavobacterium azizsancarii</name>
    <dbReference type="NCBI Taxonomy" id="2961580"/>
    <lineage>
        <taxon>Bacteria</taxon>
        <taxon>Pseudomonadati</taxon>
        <taxon>Bacteroidota</taxon>
        <taxon>Flavobacteriia</taxon>
        <taxon>Flavobacteriales</taxon>
        <taxon>Flavobacteriaceae</taxon>
        <taxon>Flavobacterium</taxon>
    </lineage>
</organism>
<evidence type="ECO:0000313" key="1">
    <source>
        <dbReference type="EMBL" id="MDA6068025.1"/>
    </source>
</evidence>
<sequence>MRSYLPNNRHIILDLVLQYDTTKKEIGKAGFFTETQRFSINQERARIMSGDHSFTQNEALETQIALVILKIRSGSWRPEKPIQYQ</sequence>
<dbReference type="Proteomes" id="UP001212170">
    <property type="component" value="Unassembled WGS sequence"/>
</dbReference>
<proteinExistence type="predicted"/>
<gene>
    <name evidence="1" type="ORF">NJT12_00210</name>
</gene>
<dbReference type="RefSeq" id="WP_271333909.1">
    <property type="nucleotide sequence ID" value="NZ_JAMZNK010000001.1"/>
</dbReference>
<reference evidence="1 2" key="1">
    <citation type="journal article" date="2023" name="Chemosphere">
        <title>Whole genome analysis of Flavobacterium aziz-sancarii sp. nov., isolated from Ardley Island (Antarctica), revealed a rich resistome and bioremediation potential.</title>
        <authorList>
            <person name="Otur C."/>
            <person name="Okay S."/>
            <person name="Kurt-Kizildogan A."/>
        </authorList>
    </citation>
    <scope>NUCLEOTIDE SEQUENCE [LARGE SCALE GENOMIC DNA]</scope>
    <source>
        <strain evidence="1 2">AC</strain>
    </source>
</reference>
<comment type="caution">
    <text evidence="1">The sequence shown here is derived from an EMBL/GenBank/DDBJ whole genome shotgun (WGS) entry which is preliminary data.</text>
</comment>
<accession>A0ABT4W5Z7</accession>
<keyword evidence="2" id="KW-1185">Reference proteome</keyword>
<name>A0ABT4W5Z7_9FLAO</name>
<protein>
    <submittedName>
        <fullName evidence="1">Uncharacterized protein</fullName>
    </submittedName>
</protein>
<evidence type="ECO:0000313" key="2">
    <source>
        <dbReference type="Proteomes" id="UP001212170"/>
    </source>
</evidence>